<sequence>MVQCHPLDSLLSGAGNSPHEKMPLVHPPMVCEDDCRCFKENYETIPTLNASDIYAARKETSDVDVEGGMYIVKSLSFLDRFLALWVLVAMILGVVIGEFAPNVDAILTGANLKGVSVPVLVGLLCMMWPILTKVQYERLPSLLRSSHIYRQIGMSLLLNWIVGPFVMLAIAWATLPDLPTYREGIILVGLARCIAMVMIWNRLAHGNEDYCAILVIINSILQIILYSPMSVFFINIISRSDNAISLRYGDTAIAVLIYLGIPLGAGVLTRFGGLWVLGKKRFDGFLAYFGMLSLVALLYTIIIIFAEQSHRILHNLGPTFRTFVPMILYFAIMWTSAFALIWWLSQKKGGGRKWGYEMAVVQAFTAGSNNFELAIAVAVAVYGVSSDQALAATIGPLVEVPVLLALTWVALLAKKRLNWGEDEVTGVSCDRECGC</sequence>
<dbReference type="InterPro" id="IPR002657">
    <property type="entry name" value="BilAc:Na_symport/Acr3"/>
</dbReference>
<dbReference type="Gene3D" id="1.20.1530.20">
    <property type="match status" value="1"/>
</dbReference>
<feature type="transmembrane region" description="Helical" evidence="8">
    <location>
        <begin position="181"/>
        <end position="200"/>
    </location>
</feature>
<dbReference type="Proteomes" id="UP000054399">
    <property type="component" value="Unassembled WGS sequence"/>
</dbReference>
<keyword evidence="10" id="KW-1185">Reference proteome</keyword>
<keyword evidence="4" id="KW-1003">Cell membrane</keyword>
<dbReference type="Pfam" id="PF01758">
    <property type="entry name" value="SBF"/>
    <property type="match status" value="1"/>
</dbReference>
<dbReference type="PANTHER" id="PTHR43057">
    <property type="entry name" value="ARSENITE EFFLUX TRANSPORTER"/>
    <property type="match status" value="1"/>
</dbReference>
<name>A0ABR3BLS9_9TREE</name>
<evidence type="ECO:0000256" key="5">
    <source>
        <dbReference type="ARBA" id="ARBA00022692"/>
    </source>
</evidence>
<keyword evidence="6 8" id="KW-1133">Transmembrane helix</keyword>
<evidence type="ECO:0000256" key="8">
    <source>
        <dbReference type="SAM" id="Phobius"/>
    </source>
</evidence>
<keyword evidence="3" id="KW-0813">Transport</keyword>
<dbReference type="RefSeq" id="XP_066612116.1">
    <property type="nucleotide sequence ID" value="XM_066759469.1"/>
</dbReference>
<dbReference type="GeneID" id="91991865"/>
<dbReference type="PANTHER" id="PTHR43057:SF1">
    <property type="entry name" value="ARSENICAL-RESISTANCE PROTEIN 3"/>
    <property type="match status" value="1"/>
</dbReference>
<feature type="transmembrane region" description="Helical" evidence="8">
    <location>
        <begin position="112"/>
        <end position="131"/>
    </location>
</feature>
<comment type="subcellular location">
    <subcellularLocation>
        <location evidence="1">Cell membrane</location>
        <topology evidence="1">Multi-pass membrane protein</topology>
    </subcellularLocation>
</comment>
<evidence type="ECO:0000256" key="4">
    <source>
        <dbReference type="ARBA" id="ARBA00022475"/>
    </source>
</evidence>
<reference evidence="10" key="1">
    <citation type="submission" date="2015-01" db="EMBL/GenBank/DDBJ databases">
        <title>The Genome Sequence of Cryptococcus gattii MMRL2647.</title>
        <authorList>
            <consortium name="The Broad Institute Genomics Platform"/>
            <person name="Cuomo C."/>
            <person name="Litvintseva A."/>
            <person name="Chen Y."/>
            <person name="Heitman J."/>
            <person name="Sun S."/>
            <person name="Springer D."/>
            <person name="Dromer F."/>
            <person name="Young S."/>
            <person name="Zeng Q."/>
            <person name="Gargeya S."/>
            <person name="Abouelleil A."/>
            <person name="Alvarado L."/>
            <person name="Chapman S.B."/>
            <person name="Gainer-Dewar J."/>
            <person name="Goldberg J."/>
            <person name="Griggs A."/>
            <person name="Gujja S."/>
            <person name="Hansen M."/>
            <person name="Howarth C."/>
            <person name="Imamovic A."/>
            <person name="Larimer J."/>
            <person name="Murphy C."/>
            <person name="Naylor J."/>
            <person name="Pearson M."/>
            <person name="Priest M."/>
            <person name="Roberts A."/>
            <person name="Saif S."/>
            <person name="Shea T."/>
            <person name="Sykes S."/>
            <person name="Wortman J."/>
            <person name="Nusbaum C."/>
            <person name="Birren B."/>
        </authorList>
    </citation>
    <scope>NUCLEOTIDE SEQUENCE [LARGE SCALE GENOMIC DNA]</scope>
    <source>
        <strain evidence="10">IND107</strain>
    </source>
</reference>
<keyword evidence="7 8" id="KW-0472">Membrane</keyword>
<evidence type="ECO:0000256" key="3">
    <source>
        <dbReference type="ARBA" id="ARBA00022448"/>
    </source>
</evidence>
<protein>
    <submittedName>
        <fullName evidence="9">Arsenical-resistance protein</fullName>
    </submittedName>
</protein>
<proteinExistence type="inferred from homology"/>
<accession>A0ABR3BLS9</accession>
<feature type="transmembrane region" description="Helical" evidence="8">
    <location>
        <begin position="257"/>
        <end position="278"/>
    </location>
</feature>
<dbReference type="NCBIfam" id="TIGR00832">
    <property type="entry name" value="acr3"/>
    <property type="match status" value="1"/>
</dbReference>
<feature type="transmembrane region" description="Helical" evidence="8">
    <location>
        <begin position="326"/>
        <end position="344"/>
    </location>
</feature>
<feature type="transmembrane region" description="Helical" evidence="8">
    <location>
        <begin position="81"/>
        <end position="100"/>
    </location>
</feature>
<feature type="transmembrane region" description="Helical" evidence="8">
    <location>
        <begin position="212"/>
        <end position="237"/>
    </location>
</feature>
<evidence type="ECO:0000256" key="2">
    <source>
        <dbReference type="ARBA" id="ARBA00010110"/>
    </source>
</evidence>
<comment type="caution">
    <text evidence="9">The sequence shown here is derived from an EMBL/GenBank/DDBJ whole genome shotgun (WGS) entry which is preliminary data.</text>
</comment>
<organism evidence="9 10">
    <name type="scientific">Cryptococcus tetragattii IND107</name>
    <dbReference type="NCBI Taxonomy" id="1296105"/>
    <lineage>
        <taxon>Eukaryota</taxon>
        <taxon>Fungi</taxon>
        <taxon>Dikarya</taxon>
        <taxon>Basidiomycota</taxon>
        <taxon>Agaricomycotina</taxon>
        <taxon>Tremellomycetes</taxon>
        <taxon>Tremellales</taxon>
        <taxon>Cryptococcaceae</taxon>
        <taxon>Cryptococcus</taxon>
        <taxon>Cryptococcus gattii species complex</taxon>
    </lineage>
</organism>
<dbReference type="EMBL" id="ATAM02000009">
    <property type="protein sequence ID" value="KAL0243749.1"/>
    <property type="molecule type" value="Genomic_DNA"/>
</dbReference>
<comment type="similarity">
    <text evidence="2">Belongs to the arsenical resistance-3 (ACR3) (TC 2.A.59) family.</text>
</comment>
<dbReference type="InterPro" id="IPR038770">
    <property type="entry name" value="Na+/solute_symporter_sf"/>
</dbReference>
<keyword evidence="5 8" id="KW-0812">Transmembrane</keyword>
<evidence type="ECO:0000313" key="10">
    <source>
        <dbReference type="Proteomes" id="UP000054399"/>
    </source>
</evidence>
<gene>
    <name evidence="9" type="ORF">I308_105009</name>
</gene>
<dbReference type="InterPro" id="IPR004706">
    <property type="entry name" value="Arsenical-R_Acr3"/>
</dbReference>
<evidence type="ECO:0000256" key="7">
    <source>
        <dbReference type="ARBA" id="ARBA00023136"/>
    </source>
</evidence>
<reference evidence="9 10" key="2">
    <citation type="submission" date="2024-01" db="EMBL/GenBank/DDBJ databases">
        <title>Comparative genomics of Cryptococcus and Kwoniella reveals pathogenesis evolution and contrasting modes of karyotype evolution via chromosome fusion or intercentromeric recombination.</title>
        <authorList>
            <person name="Coelho M.A."/>
            <person name="David-Palma M."/>
            <person name="Shea T."/>
            <person name="Bowers K."/>
            <person name="Mcginley-Smith S."/>
            <person name="Mohammad A.W."/>
            <person name="Gnirke A."/>
            <person name="Yurkov A.M."/>
            <person name="Nowrousian M."/>
            <person name="Sun S."/>
            <person name="Cuomo C.A."/>
            <person name="Heitman J."/>
        </authorList>
    </citation>
    <scope>NUCLEOTIDE SEQUENCE [LARGE SCALE GENOMIC DNA]</scope>
    <source>
        <strain evidence="9 10">IND107</strain>
    </source>
</reference>
<evidence type="ECO:0000313" key="9">
    <source>
        <dbReference type="EMBL" id="KAL0243749.1"/>
    </source>
</evidence>
<feature type="transmembrane region" description="Helical" evidence="8">
    <location>
        <begin position="152"/>
        <end position="175"/>
    </location>
</feature>
<evidence type="ECO:0000256" key="6">
    <source>
        <dbReference type="ARBA" id="ARBA00022989"/>
    </source>
</evidence>
<evidence type="ECO:0000256" key="1">
    <source>
        <dbReference type="ARBA" id="ARBA00004651"/>
    </source>
</evidence>
<feature type="transmembrane region" description="Helical" evidence="8">
    <location>
        <begin position="285"/>
        <end position="306"/>
    </location>
</feature>
<feature type="transmembrane region" description="Helical" evidence="8">
    <location>
        <begin position="356"/>
        <end position="383"/>
    </location>
</feature>
<feature type="transmembrane region" description="Helical" evidence="8">
    <location>
        <begin position="389"/>
        <end position="413"/>
    </location>
</feature>